<evidence type="ECO:0000313" key="7">
    <source>
        <dbReference type="Proteomes" id="UP000325313"/>
    </source>
</evidence>
<keyword evidence="6" id="KW-1185">Reference proteome</keyword>
<evidence type="ECO:0000313" key="2">
    <source>
        <dbReference type="EMBL" id="KAA1106454.1"/>
    </source>
</evidence>
<feature type="region of interest" description="Disordered" evidence="1">
    <location>
        <begin position="72"/>
        <end position="220"/>
    </location>
</feature>
<evidence type="ECO:0000256" key="1">
    <source>
        <dbReference type="SAM" id="MobiDB-lite"/>
    </source>
</evidence>
<proteinExistence type="predicted"/>
<dbReference type="AlphaFoldDB" id="A0A5B0QQB3"/>
<dbReference type="Proteomes" id="UP000324748">
    <property type="component" value="Unassembled WGS sequence"/>
</dbReference>
<gene>
    <name evidence="2" type="ORF">PGT21_035153</name>
    <name evidence="3" type="ORF">PGT21_036002</name>
    <name evidence="4" type="ORF">PGTUg99_010250</name>
    <name evidence="5" type="ORF">PGTUg99_028901</name>
</gene>
<protein>
    <submittedName>
        <fullName evidence="3">Uncharacterized protein</fullName>
    </submittedName>
</protein>
<reference evidence="6 7" key="1">
    <citation type="submission" date="2019-05" db="EMBL/GenBank/DDBJ databases">
        <title>Emergence of the Ug99 lineage of the wheat stem rust pathogen through somatic hybridization.</title>
        <authorList>
            <person name="Li F."/>
            <person name="Upadhyaya N.M."/>
            <person name="Sperschneider J."/>
            <person name="Matny O."/>
            <person name="Nguyen-Phuc H."/>
            <person name="Mago R."/>
            <person name="Raley C."/>
            <person name="Miller M.E."/>
            <person name="Silverstein K.A.T."/>
            <person name="Henningsen E."/>
            <person name="Hirsch C.D."/>
            <person name="Visser B."/>
            <person name="Pretorius Z.A."/>
            <person name="Steffenson B.J."/>
            <person name="Schwessinger B."/>
            <person name="Dodds P.N."/>
            <person name="Figueroa M."/>
        </authorList>
    </citation>
    <scope>NUCLEOTIDE SEQUENCE [LARGE SCALE GENOMIC DNA]</scope>
    <source>
        <strain evidence="3">21-0</strain>
        <strain evidence="4 7">Ug99</strain>
    </source>
</reference>
<evidence type="ECO:0000313" key="5">
    <source>
        <dbReference type="EMBL" id="KAA1126360.1"/>
    </source>
</evidence>
<dbReference type="EMBL" id="VDEP01000212">
    <property type="protein sequence ID" value="KAA1123032.1"/>
    <property type="molecule type" value="Genomic_DNA"/>
</dbReference>
<evidence type="ECO:0000313" key="4">
    <source>
        <dbReference type="EMBL" id="KAA1123032.1"/>
    </source>
</evidence>
<accession>A0A5B0QQB3</accession>
<feature type="region of interest" description="Disordered" evidence="1">
    <location>
        <begin position="1"/>
        <end position="20"/>
    </location>
</feature>
<comment type="caution">
    <text evidence="3">The sequence shown here is derived from an EMBL/GenBank/DDBJ whole genome shotgun (WGS) entry which is preliminary data.</text>
</comment>
<dbReference type="EMBL" id="VSWC01000040">
    <property type="protein sequence ID" value="KAA1106454.1"/>
    <property type="molecule type" value="Genomic_DNA"/>
</dbReference>
<dbReference type="EMBL" id="VSWC01000014">
    <property type="protein sequence ID" value="KAA1115398.1"/>
    <property type="molecule type" value="Genomic_DNA"/>
</dbReference>
<dbReference type="EMBL" id="VDEP01000172">
    <property type="protein sequence ID" value="KAA1126360.1"/>
    <property type="molecule type" value="Genomic_DNA"/>
</dbReference>
<feature type="compositionally biased region" description="Low complexity" evidence="1">
    <location>
        <begin position="1"/>
        <end position="11"/>
    </location>
</feature>
<feature type="compositionally biased region" description="Polar residues" evidence="1">
    <location>
        <begin position="162"/>
        <end position="171"/>
    </location>
</feature>
<feature type="compositionally biased region" description="Polar residues" evidence="1">
    <location>
        <begin position="110"/>
        <end position="120"/>
    </location>
</feature>
<evidence type="ECO:0000313" key="3">
    <source>
        <dbReference type="EMBL" id="KAA1115398.1"/>
    </source>
</evidence>
<organism evidence="3 6">
    <name type="scientific">Puccinia graminis f. sp. tritici</name>
    <dbReference type="NCBI Taxonomy" id="56615"/>
    <lineage>
        <taxon>Eukaryota</taxon>
        <taxon>Fungi</taxon>
        <taxon>Dikarya</taxon>
        <taxon>Basidiomycota</taxon>
        <taxon>Pucciniomycotina</taxon>
        <taxon>Pucciniomycetes</taxon>
        <taxon>Pucciniales</taxon>
        <taxon>Pucciniaceae</taxon>
        <taxon>Puccinia</taxon>
    </lineage>
</organism>
<evidence type="ECO:0000313" key="6">
    <source>
        <dbReference type="Proteomes" id="UP000324748"/>
    </source>
</evidence>
<feature type="region of interest" description="Disordered" evidence="1">
    <location>
        <begin position="288"/>
        <end position="311"/>
    </location>
</feature>
<dbReference type="OrthoDB" id="2503819at2759"/>
<name>A0A5B0QQB3_PUCGR</name>
<dbReference type="Proteomes" id="UP000325313">
    <property type="component" value="Unassembled WGS sequence"/>
</dbReference>
<sequence length="311" mass="33107">MGFTKSSSKSSNAHNAFMGRNRRDIDSHHFLGPIKSRVTYFNGSMTWMKGKALVKNGEEDLFCEFEGDPNFIERRFGGNVKRPREKTMDEDHVSEEEPNGTQPEPKAQPTPETAVNNQPNKENKVAAAGDVPTPKRSRVSDPLGLGQRTLADAILQGPNEGPSRNTRSRAGSSLRGKGGHRTPLVTGTSRKGSGSTARKMSTGKAVGRKGKGKGKATDPDQLAEITAGIDGFSVFSNHQIEEDPANPNNLAVAGPSTSKMAGMDAGEWAHPVTHSAKVGVWLERTAEAGSQAPVDAPRSRAPSSIAGIVMG</sequence>
<feature type="compositionally biased region" description="Polar residues" evidence="1">
    <location>
        <begin position="185"/>
        <end position="199"/>
    </location>
</feature>